<organism evidence="5 6">
    <name type="scientific">Micromonospora pallida</name>
    <dbReference type="NCBI Taxonomy" id="145854"/>
    <lineage>
        <taxon>Bacteria</taxon>
        <taxon>Bacillati</taxon>
        <taxon>Actinomycetota</taxon>
        <taxon>Actinomycetes</taxon>
        <taxon>Micromonosporales</taxon>
        <taxon>Micromonosporaceae</taxon>
        <taxon>Micromonospora</taxon>
    </lineage>
</organism>
<dbReference type="InterPro" id="IPR018060">
    <property type="entry name" value="HTH_AraC"/>
</dbReference>
<evidence type="ECO:0000259" key="4">
    <source>
        <dbReference type="PROSITE" id="PS01124"/>
    </source>
</evidence>
<dbReference type="InterPro" id="IPR050204">
    <property type="entry name" value="AraC_XylS_family_regulators"/>
</dbReference>
<dbReference type="Pfam" id="PF14525">
    <property type="entry name" value="AraC_binding_2"/>
    <property type="match status" value="1"/>
</dbReference>
<feature type="domain" description="HTH araC/xylS-type" evidence="4">
    <location>
        <begin position="223"/>
        <end position="324"/>
    </location>
</feature>
<accession>A0A1C6SNZ6</accession>
<keyword evidence="3" id="KW-0804">Transcription</keyword>
<gene>
    <name evidence="5" type="ORF">GA0074692_3052</name>
</gene>
<dbReference type="EMBL" id="FMHW01000002">
    <property type="protein sequence ID" value="SCL31112.1"/>
    <property type="molecule type" value="Genomic_DNA"/>
</dbReference>
<dbReference type="InterPro" id="IPR035418">
    <property type="entry name" value="AraC-bd_2"/>
</dbReference>
<dbReference type="PRINTS" id="PR00032">
    <property type="entry name" value="HTHARAC"/>
</dbReference>
<proteinExistence type="predicted"/>
<dbReference type="InterPro" id="IPR009057">
    <property type="entry name" value="Homeodomain-like_sf"/>
</dbReference>
<dbReference type="PANTHER" id="PTHR46796:SF6">
    <property type="entry name" value="ARAC SUBFAMILY"/>
    <property type="match status" value="1"/>
</dbReference>
<dbReference type="PROSITE" id="PS01124">
    <property type="entry name" value="HTH_ARAC_FAMILY_2"/>
    <property type="match status" value="1"/>
</dbReference>
<dbReference type="GO" id="GO:0043565">
    <property type="term" value="F:sequence-specific DNA binding"/>
    <property type="evidence" value="ECO:0007669"/>
    <property type="project" value="InterPro"/>
</dbReference>
<dbReference type="RefSeq" id="WP_218106669.1">
    <property type="nucleotide sequence ID" value="NZ_FMHW01000002.1"/>
</dbReference>
<dbReference type="Pfam" id="PF12833">
    <property type="entry name" value="HTH_18"/>
    <property type="match status" value="1"/>
</dbReference>
<reference evidence="6" key="1">
    <citation type="submission" date="2016-06" db="EMBL/GenBank/DDBJ databases">
        <authorList>
            <person name="Varghese N."/>
            <person name="Submissions Spin"/>
        </authorList>
    </citation>
    <scope>NUCLEOTIDE SEQUENCE [LARGE SCALE GENOMIC DNA]</scope>
    <source>
        <strain evidence="6">DSM 43817</strain>
    </source>
</reference>
<dbReference type="Gene3D" id="1.10.10.60">
    <property type="entry name" value="Homeodomain-like"/>
    <property type="match status" value="1"/>
</dbReference>
<dbReference type="GO" id="GO:0003700">
    <property type="term" value="F:DNA-binding transcription factor activity"/>
    <property type="evidence" value="ECO:0007669"/>
    <property type="project" value="InterPro"/>
</dbReference>
<dbReference type="InterPro" id="IPR020449">
    <property type="entry name" value="Tscrpt_reg_AraC-type_HTH"/>
</dbReference>
<dbReference type="PANTHER" id="PTHR46796">
    <property type="entry name" value="HTH-TYPE TRANSCRIPTIONAL ACTIVATOR RHAS-RELATED"/>
    <property type="match status" value="1"/>
</dbReference>
<keyword evidence="2 5" id="KW-0238">DNA-binding</keyword>
<evidence type="ECO:0000256" key="3">
    <source>
        <dbReference type="ARBA" id="ARBA00023163"/>
    </source>
</evidence>
<name>A0A1C6SNZ6_9ACTN</name>
<evidence type="ECO:0000313" key="5">
    <source>
        <dbReference type="EMBL" id="SCL31112.1"/>
    </source>
</evidence>
<evidence type="ECO:0000256" key="1">
    <source>
        <dbReference type="ARBA" id="ARBA00023015"/>
    </source>
</evidence>
<dbReference type="Proteomes" id="UP000198959">
    <property type="component" value="Unassembled WGS sequence"/>
</dbReference>
<dbReference type="SUPFAM" id="SSF46689">
    <property type="entry name" value="Homeodomain-like"/>
    <property type="match status" value="1"/>
</dbReference>
<dbReference type="AlphaFoldDB" id="A0A1C6SNZ6"/>
<protein>
    <submittedName>
        <fullName evidence="5">AraC-type DNA-binding protein</fullName>
    </submittedName>
</protein>
<dbReference type="SMART" id="SM00342">
    <property type="entry name" value="HTH_ARAC"/>
    <property type="match status" value="1"/>
</dbReference>
<keyword evidence="6" id="KW-1185">Reference proteome</keyword>
<sequence>MMLPTESVDTRHLPPADRWPYWLEVTGRAVAPLAMTTEHAADFQGGARLIDLGGVQLTRFHYQSLTGRRTPKLIRQADPGIYQLALTLTGSSGISAARRHTMVGRDAFTLLDYGRPHQLFHHADQGGLAPAASATVVVPRSLLPLPANKIDRLAAGRLSGTEGMGALLAQHLNQLTRHPEQYAASEAPRLAGLTLDLVSALLARQLDLEAALPVDVRQQATLAQVRAFIDRHLGDPMLTPQTVADAHHVSLRSLHRLFAEEPDTVAQLIRRRRLERCRRDLADPRLRNRPVQAIGWRWGFTDKAHFSRAFRAAYGMSPRSYRAAHELARTVNPVARSDNRPPAYWPLTG</sequence>
<evidence type="ECO:0000256" key="2">
    <source>
        <dbReference type="ARBA" id="ARBA00023125"/>
    </source>
</evidence>
<keyword evidence="1" id="KW-0805">Transcription regulation</keyword>
<evidence type="ECO:0000313" key="6">
    <source>
        <dbReference type="Proteomes" id="UP000198959"/>
    </source>
</evidence>
<dbReference type="STRING" id="145854.GA0074692_3052"/>